<protein>
    <submittedName>
        <fullName evidence="2">Uncharacterized protein</fullName>
    </submittedName>
</protein>
<gene>
    <name evidence="2" type="ORF">Bca52824_042031</name>
</gene>
<keyword evidence="1" id="KW-0812">Transmembrane</keyword>
<keyword evidence="1" id="KW-0472">Membrane</keyword>
<keyword evidence="3" id="KW-1185">Reference proteome</keyword>
<sequence>MAAENEFLTQFVDETTFYNRIVPSHLLPANLWEPLSRFLQTWLRIYLTGNFFYFISCFLWCFYIYYLKRNVYIPEGETLFIVSEKPIINNTKE</sequence>
<proteinExistence type="predicted"/>
<comment type="caution">
    <text evidence="2">The sequence shown here is derived from an EMBL/GenBank/DDBJ whole genome shotgun (WGS) entry which is preliminary data.</text>
</comment>
<evidence type="ECO:0000256" key="1">
    <source>
        <dbReference type="SAM" id="Phobius"/>
    </source>
</evidence>
<dbReference type="AlphaFoldDB" id="A0A8X7RWJ3"/>
<evidence type="ECO:0000313" key="2">
    <source>
        <dbReference type="EMBL" id="KAG2295362.1"/>
    </source>
</evidence>
<dbReference type="OrthoDB" id="408954at2759"/>
<dbReference type="Proteomes" id="UP000886595">
    <property type="component" value="Unassembled WGS sequence"/>
</dbReference>
<dbReference type="EMBL" id="JAAMPC010000009">
    <property type="protein sequence ID" value="KAG2295362.1"/>
    <property type="molecule type" value="Genomic_DNA"/>
</dbReference>
<keyword evidence="1" id="KW-1133">Transmembrane helix</keyword>
<evidence type="ECO:0000313" key="3">
    <source>
        <dbReference type="Proteomes" id="UP000886595"/>
    </source>
</evidence>
<accession>A0A8X7RWJ3</accession>
<organism evidence="2 3">
    <name type="scientific">Brassica carinata</name>
    <name type="common">Ethiopian mustard</name>
    <name type="synonym">Abyssinian cabbage</name>
    <dbReference type="NCBI Taxonomy" id="52824"/>
    <lineage>
        <taxon>Eukaryota</taxon>
        <taxon>Viridiplantae</taxon>
        <taxon>Streptophyta</taxon>
        <taxon>Embryophyta</taxon>
        <taxon>Tracheophyta</taxon>
        <taxon>Spermatophyta</taxon>
        <taxon>Magnoliopsida</taxon>
        <taxon>eudicotyledons</taxon>
        <taxon>Gunneridae</taxon>
        <taxon>Pentapetalae</taxon>
        <taxon>rosids</taxon>
        <taxon>malvids</taxon>
        <taxon>Brassicales</taxon>
        <taxon>Brassicaceae</taxon>
        <taxon>Brassiceae</taxon>
        <taxon>Brassica</taxon>
    </lineage>
</organism>
<feature type="transmembrane region" description="Helical" evidence="1">
    <location>
        <begin position="45"/>
        <end position="66"/>
    </location>
</feature>
<name>A0A8X7RWJ3_BRACI</name>
<reference evidence="2 3" key="1">
    <citation type="submission" date="2020-02" db="EMBL/GenBank/DDBJ databases">
        <authorList>
            <person name="Ma Q."/>
            <person name="Huang Y."/>
            <person name="Song X."/>
            <person name="Pei D."/>
        </authorList>
    </citation>
    <scope>NUCLEOTIDE SEQUENCE [LARGE SCALE GENOMIC DNA]</scope>
    <source>
        <strain evidence="2">Sxm20200214</strain>
        <tissue evidence="2">Leaf</tissue>
    </source>
</reference>